<name>A0A140E681_9GAMM</name>
<evidence type="ECO:0000313" key="2">
    <source>
        <dbReference type="Proteomes" id="UP000030512"/>
    </source>
</evidence>
<accession>A0A140E681</accession>
<gene>
    <name evidence="1" type="ORF">JT25_020860</name>
</gene>
<dbReference type="KEGG" id="mdn:JT25_020860"/>
<protein>
    <submittedName>
        <fullName evidence="1">Uncharacterized protein</fullName>
    </submittedName>
</protein>
<dbReference type="AlphaFoldDB" id="A0A140E681"/>
<dbReference type="Proteomes" id="UP000030512">
    <property type="component" value="Chromosome"/>
</dbReference>
<evidence type="ECO:0000313" key="1">
    <source>
        <dbReference type="EMBL" id="AMK78905.1"/>
    </source>
</evidence>
<keyword evidence="2" id="KW-1185">Reference proteome</keyword>
<sequence length="119" mass="13508">MSHKAAHFLDDLTAQYNGSNNGNLSAAPGIMKLFGWKSRGSIDEAITENIAYGFIERTRQGGRNQCSLYAITWQSIDDCQGKLDVPPTRVASNLWKPENAEKREKWFVKKWEAMQEKSK</sequence>
<organism evidence="1 2">
    <name type="scientific">Methylomonas denitrificans</name>
    <dbReference type="NCBI Taxonomy" id="1538553"/>
    <lineage>
        <taxon>Bacteria</taxon>
        <taxon>Pseudomonadati</taxon>
        <taxon>Pseudomonadota</taxon>
        <taxon>Gammaproteobacteria</taxon>
        <taxon>Methylococcales</taxon>
        <taxon>Methylococcaceae</taxon>
        <taxon>Methylomonas</taxon>
    </lineage>
</organism>
<reference evidence="1 2" key="1">
    <citation type="journal article" date="2015" name="Environ. Microbiol.">
        <title>Methane oxidation coupled to nitrate reduction under hypoxia by the Gammaproteobacterium Methylomonas denitrificans, sp. nov. type strain FJG1.</title>
        <authorList>
            <person name="Kits K.D."/>
            <person name="Klotz M.G."/>
            <person name="Stein L.Y."/>
        </authorList>
    </citation>
    <scope>NUCLEOTIDE SEQUENCE [LARGE SCALE GENOMIC DNA]</scope>
    <source>
        <strain evidence="1 2">FJG1</strain>
    </source>
</reference>
<dbReference type="EMBL" id="CP014476">
    <property type="protein sequence ID" value="AMK78905.1"/>
    <property type="molecule type" value="Genomic_DNA"/>
</dbReference>
<proteinExistence type="predicted"/>